<dbReference type="PROSITE" id="PS00211">
    <property type="entry name" value="ABC_TRANSPORTER_1"/>
    <property type="match status" value="1"/>
</dbReference>
<dbReference type="GO" id="GO:0005524">
    <property type="term" value="F:ATP binding"/>
    <property type="evidence" value="ECO:0007669"/>
    <property type="project" value="UniProtKB-KW"/>
</dbReference>
<protein>
    <submittedName>
        <fullName evidence="6">Putative ABC transport system ATP-binding protein</fullName>
    </submittedName>
</protein>
<accession>A0A1H9L1X7</accession>
<evidence type="ECO:0000256" key="1">
    <source>
        <dbReference type="ARBA" id="ARBA00022448"/>
    </source>
</evidence>
<evidence type="ECO:0000256" key="2">
    <source>
        <dbReference type="ARBA" id="ARBA00022741"/>
    </source>
</evidence>
<dbReference type="EMBL" id="FOFB01000022">
    <property type="protein sequence ID" value="SER05454.1"/>
    <property type="molecule type" value="Genomic_DNA"/>
</dbReference>
<keyword evidence="1" id="KW-0813">Transport</keyword>
<dbReference type="Gene3D" id="3.40.50.300">
    <property type="entry name" value="P-loop containing nucleotide triphosphate hydrolases"/>
    <property type="match status" value="1"/>
</dbReference>
<dbReference type="InterPro" id="IPR015854">
    <property type="entry name" value="ABC_transpr_LolD-like"/>
</dbReference>
<gene>
    <name evidence="6" type="ORF">SAMN05444359_12290</name>
</gene>
<evidence type="ECO:0000259" key="5">
    <source>
        <dbReference type="PROSITE" id="PS50893"/>
    </source>
</evidence>
<dbReference type="CDD" id="cd03255">
    <property type="entry name" value="ABC_MJ0796_LolCDE_FtsE"/>
    <property type="match status" value="1"/>
</dbReference>
<dbReference type="GO" id="GO:0098796">
    <property type="term" value="C:membrane protein complex"/>
    <property type="evidence" value="ECO:0007669"/>
    <property type="project" value="UniProtKB-ARBA"/>
</dbReference>
<keyword evidence="7" id="KW-1185">Reference proteome</keyword>
<dbReference type="InterPro" id="IPR017911">
    <property type="entry name" value="MacB-like_ATP-bd"/>
</dbReference>
<dbReference type="Pfam" id="PF00005">
    <property type="entry name" value="ABC_tran"/>
    <property type="match status" value="1"/>
</dbReference>
<dbReference type="PANTHER" id="PTHR24220">
    <property type="entry name" value="IMPORT ATP-BINDING PROTEIN"/>
    <property type="match status" value="1"/>
</dbReference>
<feature type="domain" description="ABC transporter" evidence="5">
    <location>
        <begin position="35"/>
        <end position="273"/>
    </location>
</feature>
<evidence type="ECO:0000313" key="7">
    <source>
        <dbReference type="Proteomes" id="UP000199021"/>
    </source>
</evidence>
<dbReference type="InParanoid" id="A0A1H9L1X7"/>
<dbReference type="GO" id="GO:0005886">
    <property type="term" value="C:plasma membrane"/>
    <property type="evidence" value="ECO:0007669"/>
    <property type="project" value="TreeGrafter"/>
</dbReference>
<reference evidence="7" key="1">
    <citation type="submission" date="2016-10" db="EMBL/GenBank/DDBJ databases">
        <authorList>
            <person name="Varghese N."/>
            <person name="Submissions S."/>
        </authorList>
    </citation>
    <scope>NUCLEOTIDE SEQUENCE [LARGE SCALE GENOMIC DNA]</scope>
    <source>
        <strain evidence="7">DSM 24740</strain>
    </source>
</reference>
<dbReference type="Proteomes" id="UP000199021">
    <property type="component" value="Unassembled WGS sequence"/>
</dbReference>
<organism evidence="6 7">
    <name type="scientific">Neolewinella agarilytica</name>
    <dbReference type="NCBI Taxonomy" id="478744"/>
    <lineage>
        <taxon>Bacteria</taxon>
        <taxon>Pseudomonadati</taxon>
        <taxon>Bacteroidota</taxon>
        <taxon>Saprospiria</taxon>
        <taxon>Saprospirales</taxon>
        <taxon>Lewinellaceae</taxon>
        <taxon>Neolewinella</taxon>
    </lineage>
</organism>
<dbReference type="PROSITE" id="PS50893">
    <property type="entry name" value="ABC_TRANSPORTER_2"/>
    <property type="match status" value="1"/>
</dbReference>
<dbReference type="SMART" id="SM00382">
    <property type="entry name" value="AAA"/>
    <property type="match status" value="1"/>
</dbReference>
<evidence type="ECO:0000256" key="4">
    <source>
        <dbReference type="ARBA" id="ARBA00038388"/>
    </source>
</evidence>
<evidence type="ECO:0000313" key="6">
    <source>
        <dbReference type="EMBL" id="SER05454.1"/>
    </source>
</evidence>
<dbReference type="PANTHER" id="PTHR24220:SF86">
    <property type="entry name" value="ABC TRANSPORTER ABCH.1"/>
    <property type="match status" value="1"/>
</dbReference>
<comment type="similarity">
    <text evidence="4">Belongs to the ABC transporter superfamily. Macrolide exporter (TC 3.A.1.122) family.</text>
</comment>
<dbReference type="GO" id="GO:0016887">
    <property type="term" value="F:ATP hydrolysis activity"/>
    <property type="evidence" value="ECO:0007669"/>
    <property type="project" value="InterPro"/>
</dbReference>
<dbReference type="InterPro" id="IPR027417">
    <property type="entry name" value="P-loop_NTPase"/>
</dbReference>
<dbReference type="FunFam" id="3.40.50.300:FF:000032">
    <property type="entry name" value="Export ABC transporter ATP-binding protein"/>
    <property type="match status" value="1"/>
</dbReference>
<dbReference type="InterPro" id="IPR003593">
    <property type="entry name" value="AAA+_ATPase"/>
</dbReference>
<keyword evidence="2" id="KW-0547">Nucleotide-binding</keyword>
<dbReference type="AlphaFoldDB" id="A0A1H9L1X7"/>
<evidence type="ECO:0000256" key="3">
    <source>
        <dbReference type="ARBA" id="ARBA00022840"/>
    </source>
</evidence>
<name>A0A1H9L1X7_9BACT</name>
<dbReference type="STRING" id="478744.SAMN05444359_12290"/>
<dbReference type="FunCoup" id="A0A1H9L1X7">
    <property type="interactions" value="442"/>
</dbReference>
<sequence length="276" mass="30662">MGFTPDIYLLSHSLIVPVHSFPNSSIHSLPMQPVIQIKDLTKTYIMGQTQVRALAGIDLNIDTNEYVALMGPSGSGKSTLMNLLGCLDTPTDGHYELDGKDVSKMEDNELAQIRNEKIGFVFQTFNLLPRQTTLENVALPLVYAGVSRSVREARAREVLESVGLGDRTDHRPNELSGGQRQRVAIARALVNNPAIILADEPTGNLDTKTSIEIMEIFEEIHNNGNTVILVTHEPDIAEHAHRIVRLRDGIVESDVRNEEIRRASDPEHRYKQGLSL</sequence>
<dbReference type="InterPro" id="IPR003439">
    <property type="entry name" value="ABC_transporter-like_ATP-bd"/>
</dbReference>
<keyword evidence="3 6" id="KW-0067">ATP-binding</keyword>
<proteinExistence type="inferred from homology"/>
<dbReference type="GO" id="GO:0022857">
    <property type="term" value="F:transmembrane transporter activity"/>
    <property type="evidence" value="ECO:0007669"/>
    <property type="project" value="TreeGrafter"/>
</dbReference>
<dbReference type="SUPFAM" id="SSF52540">
    <property type="entry name" value="P-loop containing nucleoside triphosphate hydrolases"/>
    <property type="match status" value="1"/>
</dbReference>
<dbReference type="InterPro" id="IPR017871">
    <property type="entry name" value="ABC_transporter-like_CS"/>
</dbReference>